<sequence>MEGNPKNNQCREPRLGVQGLNDPSAKAEAWMPFLKDGHSIYAIQQHSSGVSLNTEGSNGKYFAALLSLPVDGREGDVVAYIISHVQDFIKISLMILMKLRGPPMASGTIEDIVSPEELETFMTIVFENFRSVFYIEDNLIDSARNVVYMMTLITIRTMCDKSNGLVDPAYISSWRKIEDVLENKEGFASRYYSFLNMEEDGFRVAINASNHLHEYIVIYRKNRSDLRSVLYAREEFSQFEQSHRFTFGDISNYQELTEKIFMSFKQPEQPRKDVSLYYPVIDCRLSEKLEKPHQRDPDDRLIIPPERQFLKSDSDALKAFLNEKGISAQPDAPPAHQEDYLELLNQNSNAGQPGWNSYIDVSSVGAIDAIEDALLESDDETDSPDVTGEGEPPTKSVDESWSDDEDEDLEIDFDIITFENAAFVFLEALKRKLRKKKGHFKSLTLDLFYIFIQYGMGSLSQSASNFQAKAIAGKTPLTAPEVLRELTAARFMQTVREAARSLSPATGLSYHEQDNHEINEPTAAPEYDFNKTKGARFGRAATEMILEGSHFTEKFANNMIRVLIQLELVRAFAVCINLCTVDSDVMESPQDDKPTEWTCPVCQTVNKKLQPGCFASEIQQVVFMISPRLYIACLFEDPSISNVLLQNCSKHHCQSTDEETSHTFYNGEYVKRMKQFNKRTQLSNEREPQISNTKYFDESEIQLAVTLGWHGVAMLKKPVYEDKEQQELWPLVMRLVDFNNDTDFQLTNFLSITRENIGVDSVGDESDGKDAGNVTPSMLNAEMTNTKILLSCVTDEFVRIQRKGMLVKNHASNSGDSPVIKVFATVVNFFGDLPALTKVVGLRGTAGKAPCLSCIEVKQKVKDSQDQSRDDLPVTIEYNRWLSSEENGSSVSWTEKAGNEFEHLKHYVEKFDIECPIKTKGETPFSMTASLRSDGKFLQRDAEYREMLKSLCQWVKIPAQDCNPGNHGVTNCCDDSTHMRPLEKRLEQLLGVASLDIGSCTPIYDFDLSMGQNKIIGFDVISCLCENLFPKMLGVLSDSKDTFLLSRKYALPAPVLRNLMDSLESLFDVLDTWPAEFGEPPTSVDNFDVYIKAGQVQQLISTIPALLSSDYYSRHLDSDFLSFLQLFTMMSNFLLTRSIRKSEIPILNSTIKQFCSLHRYLFYERPEIKSKIKAWQLQALNNRRGAVTDSSTTSQSGLKEIPEVKLMIRMGSNYFHILIHVMTLIKEYGHPNLFSCSGPEKSMGTIKSTDHSTNEIITNAGRNMISRAISNCLSVVVAEMNSSRIN</sequence>
<protein>
    <submittedName>
        <fullName evidence="2">Uncharacterized protein</fullName>
    </submittedName>
</protein>
<dbReference type="RefSeq" id="XP_020069762.1">
    <property type="nucleotide sequence ID" value="XM_020215292.1"/>
</dbReference>
<dbReference type="Proteomes" id="UP000094389">
    <property type="component" value="Unassembled WGS sequence"/>
</dbReference>
<feature type="region of interest" description="Disordered" evidence="1">
    <location>
        <begin position="1"/>
        <end position="21"/>
    </location>
</feature>
<proteinExistence type="predicted"/>
<evidence type="ECO:0000256" key="1">
    <source>
        <dbReference type="SAM" id="MobiDB-lite"/>
    </source>
</evidence>
<dbReference type="OrthoDB" id="3242924at2759"/>
<organism evidence="2 3">
    <name type="scientific">Cyberlindnera jadinii (strain ATCC 18201 / CBS 1600 / BCRC 20928 / JCM 3617 / NBRC 0987 / NRRL Y-1542)</name>
    <name type="common">Torula yeast</name>
    <name type="synonym">Candida utilis</name>
    <dbReference type="NCBI Taxonomy" id="983966"/>
    <lineage>
        <taxon>Eukaryota</taxon>
        <taxon>Fungi</taxon>
        <taxon>Dikarya</taxon>
        <taxon>Ascomycota</taxon>
        <taxon>Saccharomycotina</taxon>
        <taxon>Saccharomycetes</taxon>
        <taxon>Phaffomycetales</taxon>
        <taxon>Phaffomycetaceae</taxon>
        <taxon>Cyberlindnera</taxon>
    </lineage>
</organism>
<keyword evidence="3" id="KW-1185">Reference proteome</keyword>
<reference evidence="2 3" key="1">
    <citation type="journal article" date="2016" name="Proc. Natl. Acad. Sci. U.S.A.">
        <title>Comparative genomics of biotechnologically important yeasts.</title>
        <authorList>
            <person name="Riley R."/>
            <person name="Haridas S."/>
            <person name="Wolfe K.H."/>
            <person name="Lopes M.R."/>
            <person name="Hittinger C.T."/>
            <person name="Goeker M."/>
            <person name="Salamov A.A."/>
            <person name="Wisecaver J.H."/>
            <person name="Long T.M."/>
            <person name="Calvey C.H."/>
            <person name="Aerts A.L."/>
            <person name="Barry K.W."/>
            <person name="Choi C."/>
            <person name="Clum A."/>
            <person name="Coughlan A.Y."/>
            <person name="Deshpande S."/>
            <person name="Douglass A.P."/>
            <person name="Hanson S.J."/>
            <person name="Klenk H.-P."/>
            <person name="LaButti K.M."/>
            <person name="Lapidus A."/>
            <person name="Lindquist E.A."/>
            <person name="Lipzen A.M."/>
            <person name="Meier-Kolthoff J.P."/>
            <person name="Ohm R.A."/>
            <person name="Otillar R.P."/>
            <person name="Pangilinan J.L."/>
            <person name="Peng Y."/>
            <person name="Rokas A."/>
            <person name="Rosa C.A."/>
            <person name="Scheuner C."/>
            <person name="Sibirny A.A."/>
            <person name="Slot J.C."/>
            <person name="Stielow J.B."/>
            <person name="Sun H."/>
            <person name="Kurtzman C.P."/>
            <person name="Blackwell M."/>
            <person name="Grigoriev I.V."/>
            <person name="Jeffries T.W."/>
        </authorList>
    </citation>
    <scope>NUCLEOTIDE SEQUENCE [LARGE SCALE GENOMIC DNA]</scope>
    <source>
        <strain evidence="3">ATCC 18201 / CBS 1600 / BCRC 20928 / JCM 3617 / NBRC 0987 / NRRL Y-1542</strain>
    </source>
</reference>
<evidence type="ECO:0000313" key="2">
    <source>
        <dbReference type="EMBL" id="ODV72723.1"/>
    </source>
</evidence>
<gene>
    <name evidence="2" type="ORF">CYBJADRAFT_168265</name>
</gene>
<dbReference type="EMBL" id="KV453933">
    <property type="protein sequence ID" value="ODV72723.1"/>
    <property type="molecule type" value="Genomic_DNA"/>
</dbReference>
<evidence type="ECO:0000313" key="3">
    <source>
        <dbReference type="Proteomes" id="UP000094389"/>
    </source>
</evidence>
<accession>A0A1E4RZP7</accession>
<dbReference type="GeneID" id="30989688"/>
<feature type="region of interest" description="Disordered" evidence="1">
    <location>
        <begin position="376"/>
        <end position="404"/>
    </location>
</feature>
<name>A0A1E4RZP7_CYBJN</name>